<organism evidence="2 3">
    <name type="scientific">Nonomuraea typhae</name>
    <dbReference type="NCBI Taxonomy" id="2603600"/>
    <lineage>
        <taxon>Bacteria</taxon>
        <taxon>Bacillati</taxon>
        <taxon>Actinomycetota</taxon>
        <taxon>Actinomycetes</taxon>
        <taxon>Streptosporangiales</taxon>
        <taxon>Streptosporangiaceae</taxon>
        <taxon>Nonomuraea</taxon>
    </lineage>
</organism>
<dbReference type="EMBL" id="JBITGY010000008">
    <property type="protein sequence ID" value="MFI6501411.1"/>
    <property type="molecule type" value="Genomic_DNA"/>
</dbReference>
<keyword evidence="3" id="KW-1185">Reference proteome</keyword>
<evidence type="ECO:0000313" key="3">
    <source>
        <dbReference type="Proteomes" id="UP001612741"/>
    </source>
</evidence>
<evidence type="ECO:0000313" key="2">
    <source>
        <dbReference type="EMBL" id="MFI6501411.1"/>
    </source>
</evidence>
<gene>
    <name evidence="2" type="ORF">ACIBG2_28810</name>
</gene>
<proteinExistence type="predicted"/>
<accession>A0ABW7YZT0</accession>
<reference evidence="2 3" key="1">
    <citation type="submission" date="2024-10" db="EMBL/GenBank/DDBJ databases">
        <title>The Natural Products Discovery Center: Release of the First 8490 Sequenced Strains for Exploring Actinobacteria Biosynthetic Diversity.</title>
        <authorList>
            <person name="Kalkreuter E."/>
            <person name="Kautsar S.A."/>
            <person name="Yang D."/>
            <person name="Bader C.D."/>
            <person name="Teijaro C.N."/>
            <person name="Fluegel L."/>
            <person name="Davis C.M."/>
            <person name="Simpson J.R."/>
            <person name="Lauterbach L."/>
            <person name="Steele A.D."/>
            <person name="Gui C."/>
            <person name="Meng S."/>
            <person name="Li G."/>
            <person name="Viehrig K."/>
            <person name="Ye F."/>
            <person name="Su P."/>
            <person name="Kiefer A.F."/>
            <person name="Nichols A."/>
            <person name="Cepeda A.J."/>
            <person name="Yan W."/>
            <person name="Fan B."/>
            <person name="Jiang Y."/>
            <person name="Adhikari A."/>
            <person name="Zheng C.-J."/>
            <person name="Schuster L."/>
            <person name="Cowan T.M."/>
            <person name="Smanski M.J."/>
            <person name="Chevrette M.G."/>
            <person name="De Carvalho L.P.S."/>
            <person name="Shen B."/>
        </authorList>
    </citation>
    <scope>NUCLEOTIDE SEQUENCE [LARGE SCALE GENOMIC DNA]</scope>
    <source>
        <strain evidence="2 3">NPDC050545</strain>
    </source>
</reference>
<sequence>MAGVDVYYDAFDDFRTACKKAASGMNVSDAITSDPRKPVKSPSPTTDSSIFGKLAKSGTLATAVDGVWKELGDELGLVKSNLEGVERAIDQVETNLRKADTPQ</sequence>
<feature type="region of interest" description="Disordered" evidence="1">
    <location>
        <begin position="25"/>
        <end position="47"/>
    </location>
</feature>
<dbReference type="RefSeq" id="WP_397085973.1">
    <property type="nucleotide sequence ID" value="NZ_JBITGY010000008.1"/>
</dbReference>
<dbReference type="Proteomes" id="UP001612741">
    <property type="component" value="Unassembled WGS sequence"/>
</dbReference>
<name>A0ABW7YZT0_9ACTN</name>
<protein>
    <submittedName>
        <fullName evidence="2">Uncharacterized protein</fullName>
    </submittedName>
</protein>
<comment type="caution">
    <text evidence="2">The sequence shown here is derived from an EMBL/GenBank/DDBJ whole genome shotgun (WGS) entry which is preliminary data.</text>
</comment>
<evidence type="ECO:0000256" key="1">
    <source>
        <dbReference type="SAM" id="MobiDB-lite"/>
    </source>
</evidence>